<organism evidence="1 2">
    <name type="scientific">Spirosoma terrae</name>
    <dbReference type="NCBI Taxonomy" id="1968276"/>
    <lineage>
        <taxon>Bacteria</taxon>
        <taxon>Pseudomonadati</taxon>
        <taxon>Bacteroidota</taxon>
        <taxon>Cytophagia</taxon>
        <taxon>Cytophagales</taxon>
        <taxon>Cytophagaceae</taxon>
        <taxon>Spirosoma</taxon>
    </lineage>
</organism>
<accession>A0A6L9LH09</accession>
<dbReference type="EMBL" id="JAAFZH010000005">
    <property type="protein sequence ID" value="NDU95919.1"/>
    <property type="molecule type" value="Genomic_DNA"/>
</dbReference>
<evidence type="ECO:0000313" key="2">
    <source>
        <dbReference type="Proteomes" id="UP000474175"/>
    </source>
</evidence>
<dbReference type="RefSeq" id="WP_163948928.1">
    <property type="nucleotide sequence ID" value="NZ_JAAFZH010000005.1"/>
</dbReference>
<sequence length="103" mass="11878">MRVQRGKVFFSVRIPLYQVKLIDQEALNPFFITFPGNFHGISWASQYIVIYINRLVEQPGCVAAGFCLFFTSQETGAQAPFFSIPLSILAFFRLAFDYYKLFC</sequence>
<name>A0A6L9LH09_9BACT</name>
<comment type="caution">
    <text evidence="1">The sequence shown here is derived from an EMBL/GenBank/DDBJ whole genome shotgun (WGS) entry which is preliminary data.</text>
</comment>
<dbReference type="Proteomes" id="UP000474175">
    <property type="component" value="Unassembled WGS sequence"/>
</dbReference>
<reference evidence="1 2" key="1">
    <citation type="submission" date="2020-02" db="EMBL/GenBank/DDBJ databases">
        <title>Draft genome sequence of two Spirosoma agri KCTC 52727 and Spirosoma terrae KCTC 52035.</title>
        <authorList>
            <person name="Rojas J."/>
            <person name="Ambika Manirajan B."/>
            <person name="Suarez C."/>
            <person name="Ratering S."/>
            <person name="Schnell S."/>
        </authorList>
    </citation>
    <scope>NUCLEOTIDE SEQUENCE [LARGE SCALE GENOMIC DNA]</scope>
    <source>
        <strain evidence="1 2">KCTC 52035</strain>
    </source>
</reference>
<evidence type="ECO:0000313" key="1">
    <source>
        <dbReference type="EMBL" id="NDU95919.1"/>
    </source>
</evidence>
<gene>
    <name evidence="1" type="ORF">GK108_13635</name>
</gene>
<dbReference type="AlphaFoldDB" id="A0A6L9LH09"/>
<protein>
    <submittedName>
        <fullName evidence="1">Uncharacterized protein</fullName>
    </submittedName>
</protein>
<keyword evidence="2" id="KW-1185">Reference proteome</keyword>
<proteinExistence type="predicted"/>